<dbReference type="SUPFAM" id="SSF53187">
    <property type="entry name" value="Zn-dependent exopeptidases"/>
    <property type="match status" value="1"/>
</dbReference>
<feature type="chain" id="PRO_5045117343" evidence="7">
    <location>
        <begin position="24"/>
        <end position="904"/>
    </location>
</feature>
<keyword evidence="5" id="KW-0862">Zinc</keyword>
<evidence type="ECO:0000256" key="1">
    <source>
        <dbReference type="ARBA" id="ARBA00001947"/>
    </source>
</evidence>
<organism evidence="9 10">
    <name type="scientific">Ravibacter arvi</name>
    <dbReference type="NCBI Taxonomy" id="2051041"/>
    <lineage>
        <taxon>Bacteria</taxon>
        <taxon>Pseudomonadati</taxon>
        <taxon>Bacteroidota</taxon>
        <taxon>Cytophagia</taxon>
        <taxon>Cytophagales</taxon>
        <taxon>Spirosomataceae</taxon>
        <taxon>Ravibacter</taxon>
    </lineage>
</organism>
<feature type="domain" description="Peptidase M14" evidence="8">
    <location>
        <begin position="41"/>
        <end position="317"/>
    </location>
</feature>
<keyword evidence="4" id="KW-0378">Hydrolase</keyword>
<dbReference type="Proteomes" id="UP001501508">
    <property type="component" value="Unassembled WGS sequence"/>
</dbReference>
<evidence type="ECO:0000259" key="8">
    <source>
        <dbReference type="SMART" id="SM00631"/>
    </source>
</evidence>
<accession>A0ABP8LVH9</accession>
<comment type="caution">
    <text evidence="9">The sequence shown here is derived from an EMBL/GenBank/DDBJ whole genome shotgun (WGS) entry which is preliminary data.</text>
</comment>
<feature type="signal peptide" evidence="7">
    <location>
        <begin position="1"/>
        <end position="23"/>
    </location>
</feature>
<protein>
    <submittedName>
        <fullName evidence="9">M14 family metallopeptidase</fullName>
    </submittedName>
</protein>
<evidence type="ECO:0000256" key="7">
    <source>
        <dbReference type="SAM" id="SignalP"/>
    </source>
</evidence>
<dbReference type="Pfam" id="PF00246">
    <property type="entry name" value="Peptidase_M14"/>
    <property type="match status" value="1"/>
</dbReference>
<dbReference type="EMBL" id="BAABEY010000018">
    <property type="protein sequence ID" value="GAA4438016.1"/>
    <property type="molecule type" value="Genomic_DNA"/>
</dbReference>
<dbReference type="CDD" id="cd06240">
    <property type="entry name" value="M14-like"/>
    <property type="match status" value="1"/>
</dbReference>
<keyword evidence="6" id="KW-0482">Metalloprotease</keyword>
<evidence type="ECO:0000256" key="6">
    <source>
        <dbReference type="ARBA" id="ARBA00023049"/>
    </source>
</evidence>
<keyword evidence="7" id="KW-0732">Signal</keyword>
<evidence type="ECO:0000256" key="2">
    <source>
        <dbReference type="ARBA" id="ARBA00005988"/>
    </source>
</evidence>
<evidence type="ECO:0000313" key="9">
    <source>
        <dbReference type="EMBL" id="GAA4438016.1"/>
    </source>
</evidence>
<evidence type="ECO:0000256" key="5">
    <source>
        <dbReference type="ARBA" id="ARBA00022833"/>
    </source>
</evidence>
<dbReference type="RefSeq" id="WP_345028152.1">
    <property type="nucleotide sequence ID" value="NZ_BAABEY010000018.1"/>
</dbReference>
<dbReference type="InterPro" id="IPR000834">
    <property type="entry name" value="Peptidase_M14"/>
</dbReference>
<reference evidence="10" key="1">
    <citation type="journal article" date="2019" name="Int. J. Syst. Evol. Microbiol.">
        <title>The Global Catalogue of Microorganisms (GCM) 10K type strain sequencing project: providing services to taxonomists for standard genome sequencing and annotation.</title>
        <authorList>
            <consortium name="The Broad Institute Genomics Platform"/>
            <consortium name="The Broad Institute Genome Sequencing Center for Infectious Disease"/>
            <person name="Wu L."/>
            <person name="Ma J."/>
        </authorList>
    </citation>
    <scope>NUCLEOTIDE SEQUENCE [LARGE SCALE GENOMIC DNA]</scope>
    <source>
        <strain evidence="10">JCM 31920</strain>
    </source>
</reference>
<comment type="cofactor">
    <cofactor evidence="1">
        <name>Zn(2+)</name>
        <dbReference type="ChEBI" id="CHEBI:29105"/>
    </cofactor>
</comment>
<proteinExistence type="inferred from homology"/>
<dbReference type="Gene3D" id="3.40.630.10">
    <property type="entry name" value="Zn peptidases"/>
    <property type="match status" value="1"/>
</dbReference>
<dbReference type="PANTHER" id="PTHR11705">
    <property type="entry name" value="PROTEASE FAMILY M14 CARBOXYPEPTIDASE A,B"/>
    <property type="match status" value="1"/>
</dbReference>
<evidence type="ECO:0000313" key="10">
    <source>
        <dbReference type="Proteomes" id="UP001501508"/>
    </source>
</evidence>
<sequence length="904" mass="100829">MKRRFPVLILYFFAGIPALFGQALPSPGEHFGFEIGDDYQLATYAQTEAYFRKLAAVSDRVKLVNIGKTEEGRDQPMLIVTSPENHKNLERLREISVRMARAEDLTDELAEQLSNEGKAVVWIDGGLHATETVGSHQLIETLWQLVSRKDKETQRILDQVVTLFVHANPDGHELVTNWYMRHADPRKRSLLHLPVLYQKYAGHDNNRDFYMFNLKESQNIGRQLFVDWIPQIMYNHHQRGPAGTVLAGPPYRDPFNYLFDPMVITGIDAVGAAMYNRLNAENKPGFTRLGGSVFSTWYNGGLRTSTYFHNMIGLLTELAGGPTPENIALVPDRLLPDNNTPNPVGPQKWHFRQSIDYSVSLNYAVLDFAARHRDELLMNIYRMGKNSIQRGSADFWTPYPRRISEVKDAHVKTLPKGGTLAYRAPVPDALYDSVMRKKAERDPRGFIIPSAQADFPTAVKFVNTLIRSGIRVEKATADFQAGGKNFPAGSFIVKTNQAFRPHVLDMFEPQNYPNDFAFPGGPPVAPYDAAGWTLAFQMGVRFDRLTDDFEGPFERIPYGEVQKAGAVAAPAKGGYFLPASVNDSFLAVNSLIKRGITVYRVKNGPAGDAVGSFYIPESRASRAAIDSIRQVWGVSPERKVLGRNGYELQELKQPLRLGLLDIYGGSMPSGWIRWLLEQFRFDFNVVYPKEIDAGKLIERYDVLILPSRSIPPVGATISQRIKEEDVPEEDRFRLGAVGEKQSIPGIREFLGAGGRVVALGTGANLAYHLGVPVQNMLTEVTPEGGRRELPAEKFYIPGSILKVRVDTSLSANAGFGASADVYFEKSPVFAISTDALAGGQVRPLAWYETAPLRSGWAWGQAYLENGVAAFEANVGKGKLLVFGPEITFRAQSHGTFRWLFNQLY</sequence>
<gene>
    <name evidence="9" type="ORF">GCM10023091_18030</name>
</gene>
<dbReference type="InterPro" id="IPR029062">
    <property type="entry name" value="Class_I_gatase-like"/>
</dbReference>
<evidence type="ECO:0000256" key="4">
    <source>
        <dbReference type="ARBA" id="ARBA00022801"/>
    </source>
</evidence>
<keyword evidence="3" id="KW-0645">Protease</keyword>
<evidence type="ECO:0000256" key="3">
    <source>
        <dbReference type="ARBA" id="ARBA00022670"/>
    </source>
</evidence>
<name>A0ABP8LVH9_9BACT</name>
<dbReference type="SMART" id="SM00631">
    <property type="entry name" value="Zn_pept"/>
    <property type="match status" value="1"/>
</dbReference>
<dbReference type="PANTHER" id="PTHR11705:SF143">
    <property type="entry name" value="SLL0236 PROTEIN"/>
    <property type="match status" value="1"/>
</dbReference>
<dbReference type="SUPFAM" id="SSF52317">
    <property type="entry name" value="Class I glutamine amidotransferase-like"/>
    <property type="match status" value="1"/>
</dbReference>
<keyword evidence="10" id="KW-1185">Reference proteome</keyword>
<comment type="similarity">
    <text evidence="2">Belongs to the peptidase M14 family.</text>
</comment>